<gene>
    <name evidence="2" type="ORF">WA026_010200</name>
</gene>
<dbReference type="AlphaFoldDB" id="A0AAW1UGV6"/>
<evidence type="ECO:0000313" key="3">
    <source>
        <dbReference type="Proteomes" id="UP001431783"/>
    </source>
</evidence>
<dbReference type="InterPro" id="IPR036728">
    <property type="entry name" value="PBP_GOBP_sf"/>
</dbReference>
<name>A0AAW1UGV6_9CUCU</name>
<proteinExistence type="predicted"/>
<dbReference type="Proteomes" id="UP001431783">
    <property type="component" value="Unassembled WGS sequence"/>
</dbReference>
<dbReference type="InterPro" id="IPR006170">
    <property type="entry name" value="PBP/GOBP"/>
</dbReference>
<feature type="chain" id="PRO_5043340460" evidence="1">
    <location>
        <begin position="19"/>
        <end position="132"/>
    </location>
</feature>
<accession>A0AAW1UGV6</accession>
<comment type="caution">
    <text evidence="2">The sequence shown here is derived from an EMBL/GenBank/DDBJ whole genome shotgun (WGS) entry which is preliminary data.</text>
</comment>
<keyword evidence="3" id="KW-1185">Reference proteome</keyword>
<dbReference type="CDD" id="cd23992">
    <property type="entry name" value="PBP_GOBP"/>
    <property type="match status" value="1"/>
</dbReference>
<dbReference type="GO" id="GO:0005549">
    <property type="term" value="F:odorant binding"/>
    <property type="evidence" value="ECO:0007669"/>
    <property type="project" value="InterPro"/>
</dbReference>
<keyword evidence="1" id="KW-0732">Signal</keyword>
<dbReference type="EMBL" id="JARQZJ010000064">
    <property type="protein sequence ID" value="KAK9880320.1"/>
    <property type="molecule type" value="Genomic_DNA"/>
</dbReference>
<feature type="signal peptide" evidence="1">
    <location>
        <begin position="1"/>
        <end position="18"/>
    </location>
</feature>
<dbReference type="Pfam" id="PF01395">
    <property type="entry name" value="PBP_GOBP"/>
    <property type="match status" value="1"/>
</dbReference>
<sequence>MHLLTAFVLTLAVYQATAYISFAHKNPPHPDCAEHDKYITNEQVKSFNDGSYQSNNPVMKQHFLCIWKEKGAMNEAGVLQKNHIIHHIFKDLSMSPRDFKKAENCIVQKSNPADTAYDLYRCIAPLLKIYNH</sequence>
<organism evidence="2 3">
    <name type="scientific">Henosepilachna vigintioctopunctata</name>
    <dbReference type="NCBI Taxonomy" id="420089"/>
    <lineage>
        <taxon>Eukaryota</taxon>
        <taxon>Metazoa</taxon>
        <taxon>Ecdysozoa</taxon>
        <taxon>Arthropoda</taxon>
        <taxon>Hexapoda</taxon>
        <taxon>Insecta</taxon>
        <taxon>Pterygota</taxon>
        <taxon>Neoptera</taxon>
        <taxon>Endopterygota</taxon>
        <taxon>Coleoptera</taxon>
        <taxon>Polyphaga</taxon>
        <taxon>Cucujiformia</taxon>
        <taxon>Coccinelloidea</taxon>
        <taxon>Coccinellidae</taxon>
        <taxon>Epilachninae</taxon>
        <taxon>Epilachnini</taxon>
        <taxon>Henosepilachna</taxon>
    </lineage>
</organism>
<dbReference type="SUPFAM" id="SSF47565">
    <property type="entry name" value="Insect pheromone/odorant-binding proteins"/>
    <property type="match status" value="1"/>
</dbReference>
<protein>
    <submittedName>
        <fullName evidence="2">Uncharacterized protein</fullName>
    </submittedName>
</protein>
<dbReference type="Gene3D" id="1.10.238.20">
    <property type="entry name" value="Pheromone/general odorant binding protein domain"/>
    <property type="match status" value="1"/>
</dbReference>
<reference evidence="2 3" key="1">
    <citation type="submission" date="2023-03" db="EMBL/GenBank/DDBJ databases">
        <title>Genome insight into feeding habits of ladybird beetles.</title>
        <authorList>
            <person name="Li H.-S."/>
            <person name="Huang Y.-H."/>
            <person name="Pang H."/>
        </authorList>
    </citation>
    <scope>NUCLEOTIDE SEQUENCE [LARGE SCALE GENOMIC DNA]</scope>
    <source>
        <strain evidence="2">SYSU_2023b</strain>
        <tissue evidence="2">Whole body</tissue>
    </source>
</reference>
<evidence type="ECO:0000313" key="2">
    <source>
        <dbReference type="EMBL" id="KAK9880320.1"/>
    </source>
</evidence>
<evidence type="ECO:0000256" key="1">
    <source>
        <dbReference type="SAM" id="SignalP"/>
    </source>
</evidence>